<feature type="transmembrane region" description="Helical" evidence="12">
    <location>
        <begin position="139"/>
        <end position="158"/>
    </location>
</feature>
<dbReference type="InterPro" id="IPR001771">
    <property type="entry name" value="GPCR_2_VIP_rcpt_1"/>
</dbReference>
<dbReference type="GO" id="GO:0007188">
    <property type="term" value="P:adenylate cyclase-modulating G protein-coupled receptor signaling pathway"/>
    <property type="evidence" value="ECO:0007669"/>
    <property type="project" value="TreeGrafter"/>
</dbReference>
<keyword evidence="4 12" id="KW-0812">Transmembrane</keyword>
<dbReference type="RefSeq" id="XP_032821343.1">
    <property type="nucleotide sequence ID" value="XM_032965452.1"/>
</dbReference>
<evidence type="ECO:0000313" key="17">
    <source>
        <dbReference type="RefSeq" id="XP_032821343.1"/>
    </source>
</evidence>
<feature type="transmembrane region" description="Helical" evidence="12">
    <location>
        <begin position="299"/>
        <end position="324"/>
    </location>
</feature>
<proteinExistence type="inferred from homology"/>
<evidence type="ECO:0000256" key="1">
    <source>
        <dbReference type="ARBA" id="ARBA00004651"/>
    </source>
</evidence>
<dbReference type="SUPFAM" id="SSF81321">
    <property type="entry name" value="Family A G protein-coupled receptor-like"/>
    <property type="match status" value="1"/>
</dbReference>
<dbReference type="PRINTS" id="PR00249">
    <property type="entry name" value="GPCRSECRETIN"/>
</dbReference>
<dbReference type="GO" id="GO:0007166">
    <property type="term" value="P:cell surface receptor signaling pathway"/>
    <property type="evidence" value="ECO:0007669"/>
    <property type="project" value="InterPro"/>
</dbReference>
<keyword evidence="16" id="KW-1185">Reference proteome</keyword>
<evidence type="ECO:0000259" key="15">
    <source>
        <dbReference type="PROSITE" id="PS50261"/>
    </source>
</evidence>
<dbReference type="InterPro" id="IPR001879">
    <property type="entry name" value="GPCR_2_extracellular_dom"/>
</dbReference>
<reference evidence="17" key="1">
    <citation type="submission" date="2025-08" db="UniProtKB">
        <authorList>
            <consortium name="RefSeq"/>
        </authorList>
    </citation>
    <scope>IDENTIFICATION</scope>
    <source>
        <tissue evidence="17">Sperm</tissue>
    </source>
</reference>
<feature type="domain" description="G-protein coupled receptors family 2 profile 1" evidence="14">
    <location>
        <begin position="36"/>
        <end position="118"/>
    </location>
</feature>
<evidence type="ECO:0000256" key="6">
    <source>
        <dbReference type="ARBA" id="ARBA00023040"/>
    </source>
</evidence>
<keyword evidence="5 12" id="KW-1133">Transmembrane helix</keyword>
<dbReference type="Gene3D" id="1.20.1070.10">
    <property type="entry name" value="Rhodopsin 7-helix transmembrane proteins"/>
    <property type="match status" value="1"/>
</dbReference>
<evidence type="ECO:0000256" key="2">
    <source>
        <dbReference type="ARBA" id="ARBA00005314"/>
    </source>
</evidence>
<evidence type="ECO:0000256" key="13">
    <source>
        <dbReference type="SAM" id="SignalP"/>
    </source>
</evidence>
<feature type="transmembrane region" description="Helical" evidence="12">
    <location>
        <begin position="344"/>
        <end position="365"/>
    </location>
</feature>
<evidence type="ECO:0000259" key="14">
    <source>
        <dbReference type="PROSITE" id="PS50227"/>
    </source>
</evidence>
<dbReference type="PANTHER" id="PTHR45620">
    <property type="entry name" value="PDF RECEPTOR-LIKE PROTEIN-RELATED"/>
    <property type="match status" value="1"/>
</dbReference>
<dbReference type="Proteomes" id="UP001318040">
    <property type="component" value="Chromosome 34"/>
</dbReference>
<dbReference type="PROSITE" id="PS50261">
    <property type="entry name" value="G_PROTEIN_RECEP_F2_4"/>
    <property type="match status" value="1"/>
</dbReference>
<keyword evidence="7 12" id="KW-0472">Membrane</keyword>
<feature type="transmembrane region" description="Helical" evidence="12">
    <location>
        <begin position="225"/>
        <end position="252"/>
    </location>
</feature>
<evidence type="ECO:0000256" key="11">
    <source>
        <dbReference type="ARBA" id="ARBA00023224"/>
    </source>
</evidence>
<dbReference type="InterPro" id="IPR050332">
    <property type="entry name" value="GPCR_2"/>
</dbReference>
<dbReference type="GeneID" id="116948614"/>
<dbReference type="SMART" id="SM00008">
    <property type="entry name" value="HormR"/>
    <property type="match status" value="1"/>
</dbReference>
<dbReference type="Pfam" id="PF02793">
    <property type="entry name" value="HRM"/>
    <property type="match status" value="1"/>
</dbReference>
<dbReference type="FunFam" id="1.20.1070.10:FF:000032">
    <property type="entry name" value="Vasoactive intestinal polypeptide receptor 1"/>
    <property type="match status" value="1"/>
</dbReference>
<dbReference type="InterPro" id="IPR017983">
    <property type="entry name" value="GPCR_2_secretin-like_CS"/>
</dbReference>
<dbReference type="GO" id="GO:0005886">
    <property type="term" value="C:plasma membrane"/>
    <property type="evidence" value="ECO:0007669"/>
    <property type="project" value="UniProtKB-SubCell"/>
</dbReference>
<comment type="subcellular location">
    <subcellularLocation>
        <location evidence="1">Cell membrane</location>
        <topology evidence="1">Multi-pass membrane protein</topology>
    </subcellularLocation>
</comment>
<dbReference type="InterPro" id="IPR000832">
    <property type="entry name" value="GPCR_2_secretin-like"/>
</dbReference>
<evidence type="ECO:0000256" key="8">
    <source>
        <dbReference type="ARBA" id="ARBA00023157"/>
    </source>
</evidence>
<evidence type="ECO:0000256" key="3">
    <source>
        <dbReference type="ARBA" id="ARBA00022475"/>
    </source>
</evidence>
<feature type="transmembrane region" description="Helical" evidence="12">
    <location>
        <begin position="259"/>
        <end position="279"/>
    </location>
</feature>
<feature type="chain" id="PRO_5042475097" evidence="13">
    <location>
        <begin position="20"/>
        <end position="477"/>
    </location>
</feature>
<evidence type="ECO:0000256" key="10">
    <source>
        <dbReference type="ARBA" id="ARBA00023180"/>
    </source>
</evidence>
<keyword evidence="13" id="KW-0732">Signal</keyword>
<gene>
    <name evidence="17" type="primary">LOC116948614</name>
</gene>
<dbReference type="GO" id="GO:0017046">
    <property type="term" value="F:peptide hormone binding"/>
    <property type="evidence" value="ECO:0007669"/>
    <property type="project" value="TreeGrafter"/>
</dbReference>
<dbReference type="PROSITE" id="PS50227">
    <property type="entry name" value="G_PROTEIN_RECEP_F2_3"/>
    <property type="match status" value="1"/>
</dbReference>
<evidence type="ECO:0000313" key="16">
    <source>
        <dbReference type="Proteomes" id="UP001318040"/>
    </source>
</evidence>
<dbReference type="KEGG" id="pmrn:116948614"/>
<dbReference type="GO" id="GO:0004999">
    <property type="term" value="F:vasoactive intestinal polypeptide receptor activity"/>
    <property type="evidence" value="ECO:0007669"/>
    <property type="project" value="InterPro"/>
</dbReference>
<dbReference type="SUPFAM" id="SSF111418">
    <property type="entry name" value="Hormone receptor domain"/>
    <property type="match status" value="1"/>
</dbReference>
<evidence type="ECO:0000256" key="12">
    <source>
        <dbReference type="SAM" id="Phobius"/>
    </source>
</evidence>
<dbReference type="AlphaFoldDB" id="A0AAJ7TRF1"/>
<organism evidence="16 17">
    <name type="scientific">Petromyzon marinus</name>
    <name type="common">Sea lamprey</name>
    <dbReference type="NCBI Taxonomy" id="7757"/>
    <lineage>
        <taxon>Eukaryota</taxon>
        <taxon>Metazoa</taxon>
        <taxon>Chordata</taxon>
        <taxon>Craniata</taxon>
        <taxon>Vertebrata</taxon>
        <taxon>Cyclostomata</taxon>
        <taxon>Hyperoartia</taxon>
        <taxon>Petromyzontiformes</taxon>
        <taxon>Petromyzontidae</taxon>
        <taxon>Petromyzon</taxon>
    </lineage>
</organism>
<evidence type="ECO:0000256" key="4">
    <source>
        <dbReference type="ARBA" id="ARBA00022692"/>
    </source>
</evidence>
<comment type="similarity">
    <text evidence="2">Belongs to the G-protein coupled receptor 2 family.</text>
</comment>
<keyword evidence="11" id="KW-0807">Transducer</keyword>
<dbReference type="InterPro" id="IPR017981">
    <property type="entry name" value="GPCR_2-like_7TM"/>
</dbReference>
<evidence type="ECO:0000256" key="7">
    <source>
        <dbReference type="ARBA" id="ARBA00023136"/>
    </source>
</evidence>
<keyword evidence="8" id="KW-1015">Disulfide bond</keyword>
<feature type="transmembrane region" description="Helical" evidence="12">
    <location>
        <begin position="385"/>
        <end position="404"/>
    </location>
</feature>
<dbReference type="GO" id="GO:0008528">
    <property type="term" value="F:G protein-coupled peptide receptor activity"/>
    <property type="evidence" value="ECO:0007669"/>
    <property type="project" value="TreeGrafter"/>
</dbReference>
<dbReference type="Gene3D" id="4.10.1240.10">
    <property type="entry name" value="GPCR, family 2, extracellular hormone receptor domain"/>
    <property type="match status" value="1"/>
</dbReference>
<dbReference type="PROSITE" id="PS00649">
    <property type="entry name" value="G_PROTEIN_RECEP_F2_1"/>
    <property type="match status" value="1"/>
</dbReference>
<accession>A0AAJ7TRF1</accession>
<feature type="transmembrane region" description="Helical" evidence="12">
    <location>
        <begin position="167"/>
        <end position="185"/>
    </location>
</feature>
<keyword evidence="10" id="KW-0325">Glycoprotein</keyword>
<protein>
    <submittedName>
        <fullName evidence="17">Vasoactive intestinal polypeptide receptor-like</fullName>
    </submittedName>
</protein>
<feature type="signal peptide" evidence="13">
    <location>
        <begin position="1"/>
        <end position="19"/>
    </location>
</feature>
<dbReference type="InterPro" id="IPR036445">
    <property type="entry name" value="GPCR_2_extracell_dom_sf"/>
</dbReference>
<dbReference type="PRINTS" id="PR01154">
    <property type="entry name" value="VIP1RECEPTOR"/>
</dbReference>
<dbReference type="Pfam" id="PF00002">
    <property type="entry name" value="7tm_2"/>
    <property type="match status" value="1"/>
</dbReference>
<sequence length="477" mass="54465">MAATVATLLLLAQLAAVTGILPECEFLVELKKRENECAERVGHEINASVARGLYLPGCPGMWDNLSCWPAAAHGDVRSVPCPDFIALFKKRGVVYRNCTHTGWTDPYPKYDEACGLDDVNENETDERSYYRTVKITYTVGYSTSLIALTAAMLILCLFRKLHCTRNYIHMHLFMSFILRAISVFIKDAVLFPDNEGSRCSTAADEDEYFDDMENMKLGCQLTMVFFQYCIMANYSWLLVEGLYLHTLLLISFFSERKYFCCYILIGWGAPAIFIVPWALSRWIYENTGCWDTNDNHEIWWIIKGPILFCILVNFILFISIIRILIKKLKSPDVGGTDSSHYKRLVKSTLLLIPLFGVHYIVFAFTPDNMLRDFPIEMRLYFELSFGSFQGFAVAILYCFLNGEVQAELKRKWRRWCVDRYLSVDLRQQHNSTVSNGNNGATQLSLLTKCSPKTRSSSLQTVTAAPEQHGAMISDCRV</sequence>
<feature type="domain" description="G-protein coupled receptors family 2 profile 2" evidence="15">
    <location>
        <begin position="133"/>
        <end position="401"/>
    </location>
</feature>
<name>A0AAJ7TRF1_PETMA</name>
<dbReference type="PROSITE" id="PS00650">
    <property type="entry name" value="G_PROTEIN_RECEP_F2_2"/>
    <property type="match status" value="1"/>
</dbReference>
<keyword evidence="3" id="KW-1003">Cell membrane</keyword>
<keyword evidence="9" id="KW-0675">Receptor</keyword>
<dbReference type="PANTHER" id="PTHR45620:SF1">
    <property type="entry name" value="G-PROTEIN COUPLED RECEPTORS FAMILY 2 PROFILE 2 DOMAIN-CONTAINING PROTEIN"/>
    <property type="match status" value="1"/>
</dbReference>
<keyword evidence="6" id="KW-0297">G-protein coupled receptor</keyword>
<evidence type="ECO:0000256" key="5">
    <source>
        <dbReference type="ARBA" id="ARBA00022989"/>
    </source>
</evidence>
<evidence type="ECO:0000256" key="9">
    <source>
        <dbReference type="ARBA" id="ARBA00023170"/>
    </source>
</evidence>